<sequence length="309" mass="33481">MAAVSSCVPARLLSVLPQRERNMVWNTLIPVSALAEHLADPAWSVIDCRFDLTDGEAGRRAYAMAHIPGAHYAHLEEDLSGPTTAHSGRHPLPDASAFMHWLARQGIGNASQVVAYDAGPGAIAARLWWLLRWLGHNAVAVLDGGFLAWQALGYPISRNRPLLRSADFQGRAGAMPTIDTDTLARERTRYRIIDARVVERFRGDVEPIDPVAGHVPGAYNRPFPDNLGSDGRFLDPHSLRAAWSELLPTGGAAGLVAMCGSGVTACHHVLALEHIGWPGMRLYPGSWSEWIRDPVRPVARGNAAADPLA</sequence>
<dbReference type="SUPFAM" id="SSF52821">
    <property type="entry name" value="Rhodanese/Cell cycle control phosphatase"/>
    <property type="match status" value="2"/>
</dbReference>
<evidence type="ECO:0000259" key="3">
    <source>
        <dbReference type="PROSITE" id="PS50206"/>
    </source>
</evidence>
<protein>
    <submittedName>
        <fullName evidence="4">3-mercaptopyruvate sulfurtransferase</fullName>
    </submittedName>
</protein>
<dbReference type="Pfam" id="PF00581">
    <property type="entry name" value="Rhodanese"/>
    <property type="match status" value="2"/>
</dbReference>
<dbReference type="eggNOG" id="COG2897">
    <property type="taxonomic scope" value="Bacteria"/>
</dbReference>
<dbReference type="CDD" id="cd01448">
    <property type="entry name" value="TST_Repeat_1"/>
    <property type="match status" value="1"/>
</dbReference>
<dbReference type="SMART" id="SM00450">
    <property type="entry name" value="RHOD"/>
    <property type="match status" value="2"/>
</dbReference>
<dbReference type="PROSITE" id="PS50206">
    <property type="entry name" value="RHODANESE_3"/>
    <property type="match status" value="2"/>
</dbReference>
<evidence type="ECO:0000256" key="2">
    <source>
        <dbReference type="ARBA" id="ARBA00022737"/>
    </source>
</evidence>
<feature type="domain" description="Rhodanese" evidence="3">
    <location>
        <begin position="186"/>
        <end position="299"/>
    </location>
</feature>
<evidence type="ECO:0000313" key="4">
    <source>
        <dbReference type="EMBL" id="EAR20795.1"/>
    </source>
</evidence>
<feature type="domain" description="Rhodanese" evidence="3">
    <location>
        <begin position="39"/>
        <end position="158"/>
    </location>
</feature>
<dbReference type="STRING" id="314278.NB231_10979"/>
<dbReference type="InterPro" id="IPR045078">
    <property type="entry name" value="TST/MPST-like"/>
</dbReference>
<keyword evidence="4" id="KW-0670">Pyruvate</keyword>
<dbReference type="PANTHER" id="PTHR11364">
    <property type="entry name" value="THIOSULFATE SULFERTANSFERASE"/>
    <property type="match status" value="1"/>
</dbReference>
<dbReference type="InterPro" id="IPR001763">
    <property type="entry name" value="Rhodanese-like_dom"/>
</dbReference>
<keyword evidence="1 4" id="KW-0808">Transferase</keyword>
<dbReference type="AlphaFoldDB" id="A4BTX4"/>
<dbReference type="InterPro" id="IPR036873">
    <property type="entry name" value="Rhodanese-like_dom_sf"/>
</dbReference>
<dbReference type="Proteomes" id="UP000003374">
    <property type="component" value="Unassembled WGS sequence"/>
</dbReference>
<dbReference type="PANTHER" id="PTHR11364:SF27">
    <property type="entry name" value="SULFURTRANSFERASE"/>
    <property type="match status" value="1"/>
</dbReference>
<reference evidence="4 5" key="1">
    <citation type="submission" date="2006-02" db="EMBL/GenBank/DDBJ databases">
        <authorList>
            <person name="Waterbury J."/>
            <person name="Ferriera S."/>
            <person name="Johnson J."/>
            <person name="Kravitz S."/>
            <person name="Halpern A."/>
            <person name="Remington K."/>
            <person name="Beeson K."/>
            <person name="Tran B."/>
            <person name="Rogers Y.-H."/>
            <person name="Friedman R."/>
            <person name="Venter J.C."/>
        </authorList>
    </citation>
    <scope>NUCLEOTIDE SEQUENCE [LARGE SCALE GENOMIC DNA]</scope>
    <source>
        <strain evidence="4 5">Nb-231</strain>
    </source>
</reference>
<accession>A4BTX4</accession>
<comment type="caution">
    <text evidence="4">The sequence shown here is derived from an EMBL/GenBank/DDBJ whole genome shotgun (WGS) entry which is preliminary data.</text>
</comment>
<dbReference type="GO" id="GO:0004792">
    <property type="term" value="F:thiosulfate-cyanide sulfurtransferase activity"/>
    <property type="evidence" value="ECO:0007669"/>
    <property type="project" value="TreeGrafter"/>
</dbReference>
<organism evidence="4 5">
    <name type="scientific">Nitrococcus mobilis Nb-231</name>
    <dbReference type="NCBI Taxonomy" id="314278"/>
    <lineage>
        <taxon>Bacteria</taxon>
        <taxon>Pseudomonadati</taxon>
        <taxon>Pseudomonadota</taxon>
        <taxon>Gammaproteobacteria</taxon>
        <taxon>Chromatiales</taxon>
        <taxon>Ectothiorhodospiraceae</taxon>
        <taxon>Nitrococcus</taxon>
    </lineage>
</organism>
<proteinExistence type="predicted"/>
<name>A4BTX4_9GAMM</name>
<evidence type="ECO:0000313" key="5">
    <source>
        <dbReference type="Proteomes" id="UP000003374"/>
    </source>
</evidence>
<dbReference type="Gene3D" id="3.40.250.10">
    <property type="entry name" value="Rhodanese-like domain"/>
    <property type="match status" value="2"/>
</dbReference>
<dbReference type="EMBL" id="AAOF01000016">
    <property type="protein sequence ID" value="EAR20795.1"/>
    <property type="molecule type" value="Genomic_DNA"/>
</dbReference>
<evidence type="ECO:0000256" key="1">
    <source>
        <dbReference type="ARBA" id="ARBA00022679"/>
    </source>
</evidence>
<gene>
    <name evidence="4" type="ORF">NB231_10979</name>
</gene>
<dbReference type="CDD" id="cd01449">
    <property type="entry name" value="TST_Repeat_2"/>
    <property type="match status" value="1"/>
</dbReference>
<keyword evidence="5" id="KW-1185">Reference proteome</keyword>
<keyword evidence="2" id="KW-0677">Repeat</keyword>
<dbReference type="HOGENOM" id="CLU_031618_0_0_6"/>
<dbReference type="FunFam" id="3.40.250.10:FF:000035">
    <property type="entry name" value="Thiosulfate sulfurtransferase"/>
    <property type="match status" value="1"/>
</dbReference>